<keyword evidence="1" id="KW-0175">Coiled coil</keyword>
<evidence type="ECO:0000256" key="2">
    <source>
        <dbReference type="SAM" id="SignalP"/>
    </source>
</evidence>
<dbReference type="EMBL" id="GEGO01004644">
    <property type="protein sequence ID" value="JAR90760.1"/>
    <property type="molecule type" value="Transcribed_RNA"/>
</dbReference>
<keyword evidence="2" id="KW-0732">Signal</keyword>
<sequence length="388" mass="43330">MKLLMFFVLPQFLSVSARGSPTNWSHDDGAVFFRHPDDNLHPANHWSTAPSCPGIKFIENLVHTTSSAGTSTAAAIKELPLRQRASGHGSFAAMKLLMFFVLPQVSKQKPCDCFKSDNVCLVTLPCPEACIESFRVLLLLLSGDVERNPGPMSKAQEEQLLSLQETVDKLKNSHTILQQEVNLLKEKQKQSEQTVSTLEERLNKLASELDALKQKDTSSAATTEPQLTAALNELSQLKTRCDDAEGRSRRCNLLFFGITDADKETWAQSECLVTSLCSEKLNVQVESSRIERAHRLGAFDPQKCRPIIVKFSSFKDKDSVLSSAHKLKGTRVAISEDFPISVRLARRHLLDFARPKGTPYRLRHDKLFINDKCYVFDAALGAVKEKDT</sequence>
<organism evidence="3">
    <name type="scientific">Ixodes ricinus</name>
    <name type="common">Common tick</name>
    <name type="synonym">Acarus ricinus</name>
    <dbReference type="NCBI Taxonomy" id="34613"/>
    <lineage>
        <taxon>Eukaryota</taxon>
        <taxon>Metazoa</taxon>
        <taxon>Ecdysozoa</taxon>
        <taxon>Arthropoda</taxon>
        <taxon>Chelicerata</taxon>
        <taxon>Arachnida</taxon>
        <taxon>Acari</taxon>
        <taxon>Parasitiformes</taxon>
        <taxon>Ixodida</taxon>
        <taxon>Ixodoidea</taxon>
        <taxon>Ixodidae</taxon>
        <taxon>Ixodinae</taxon>
        <taxon>Ixodes</taxon>
    </lineage>
</organism>
<accession>A0A147BIZ5</accession>
<evidence type="ECO:0000256" key="1">
    <source>
        <dbReference type="SAM" id="Coils"/>
    </source>
</evidence>
<name>A0A147BIZ5_IXORI</name>
<proteinExistence type="predicted"/>
<evidence type="ECO:0000313" key="3">
    <source>
        <dbReference type="EMBL" id="JAR90760.1"/>
    </source>
</evidence>
<dbReference type="InterPro" id="IPR004244">
    <property type="entry name" value="Transposase_22"/>
</dbReference>
<dbReference type="AlphaFoldDB" id="A0A147BIZ5"/>
<dbReference type="PANTHER" id="PTHR11505">
    <property type="entry name" value="L1 TRANSPOSABLE ELEMENT-RELATED"/>
    <property type="match status" value="1"/>
</dbReference>
<reference evidence="3" key="1">
    <citation type="journal article" date="2018" name="PLoS Negl. Trop. Dis.">
        <title>Sialome diversity of ticks revealed by RNAseq of single tick salivary glands.</title>
        <authorList>
            <person name="Perner J."/>
            <person name="Kropackova S."/>
            <person name="Kopacek P."/>
            <person name="Ribeiro J.M."/>
        </authorList>
    </citation>
    <scope>NUCLEOTIDE SEQUENCE</scope>
    <source>
        <strain evidence="3">Siblings of single egg batch collected in Ceske Budejovice</strain>
        <tissue evidence="3">Salivary glands</tissue>
    </source>
</reference>
<feature type="chain" id="PRO_5007542483" evidence="2">
    <location>
        <begin position="20"/>
        <end position="388"/>
    </location>
</feature>
<feature type="coiled-coil region" evidence="1">
    <location>
        <begin position="153"/>
        <end position="247"/>
    </location>
</feature>
<dbReference type="Gene3D" id="3.30.70.1820">
    <property type="entry name" value="L1 transposable element, RRM domain"/>
    <property type="match status" value="1"/>
</dbReference>
<feature type="signal peptide" evidence="2">
    <location>
        <begin position="1"/>
        <end position="19"/>
    </location>
</feature>
<protein>
    <submittedName>
        <fullName evidence="3">Putative tick transposon</fullName>
    </submittedName>
</protein>